<keyword evidence="2" id="KW-1185">Reference proteome</keyword>
<accession>A0A182VK39</accession>
<protein>
    <submittedName>
        <fullName evidence="1">Uncharacterized protein</fullName>
    </submittedName>
</protein>
<dbReference type="EnsemblMetazoa" id="AMEM016319-RA">
    <property type="protein sequence ID" value="AMEM016319-PA"/>
    <property type="gene ID" value="AMEM016319"/>
</dbReference>
<dbReference type="Proteomes" id="UP000075903">
    <property type="component" value="Unassembled WGS sequence"/>
</dbReference>
<dbReference type="VEuPathDB" id="VectorBase:AMEM016319"/>
<name>A0A182VK39_ANOME</name>
<reference evidence="1" key="1">
    <citation type="submission" date="2020-05" db="UniProtKB">
        <authorList>
            <consortium name="EnsemblMetazoa"/>
        </authorList>
    </citation>
    <scope>IDENTIFICATION</scope>
    <source>
        <strain evidence="1">MAF</strain>
    </source>
</reference>
<organism evidence="1 2">
    <name type="scientific">Anopheles merus</name>
    <name type="common">Mosquito</name>
    <dbReference type="NCBI Taxonomy" id="30066"/>
    <lineage>
        <taxon>Eukaryota</taxon>
        <taxon>Metazoa</taxon>
        <taxon>Ecdysozoa</taxon>
        <taxon>Arthropoda</taxon>
        <taxon>Hexapoda</taxon>
        <taxon>Insecta</taxon>
        <taxon>Pterygota</taxon>
        <taxon>Neoptera</taxon>
        <taxon>Endopterygota</taxon>
        <taxon>Diptera</taxon>
        <taxon>Nematocera</taxon>
        <taxon>Culicoidea</taxon>
        <taxon>Culicidae</taxon>
        <taxon>Anophelinae</taxon>
        <taxon>Anopheles</taxon>
    </lineage>
</organism>
<proteinExistence type="predicted"/>
<dbReference type="AlphaFoldDB" id="A0A182VK39"/>
<evidence type="ECO:0000313" key="1">
    <source>
        <dbReference type="EnsemblMetazoa" id="AMEM016319-PA"/>
    </source>
</evidence>
<sequence length="201" mass="22991">MARRRRWARVRWQLQLLLRCLLLLLLLLLLVADDRVDLLRRRRWRQVLRLRRRLLLVHDRTGGDDGLARVLAHARVGAHRGEVRDVRLVERLDAGRWMGGRCRLRDVLEPDRTVVERGAVQQRPTGRPARPARPALALQQVGALAGRVAAGPARPDRLGEVRHRPVLAPDQPAHQQLPPDLVLLLARLCLLLLPLVRVLLL</sequence>
<evidence type="ECO:0000313" key="2">
    <source>
        <dbReference type="Proteomes" id="UP000075903"/>
    </source>
</evidence>